<protein>
    <submittedName>
        <fullName evidence="2">Thioredoxin II-like protein</fullName>
    </submittedName>
</protein>
<dbReference type="InterPro" id="IPR017937">
    <property type="entry name" value="Thioredoxin_CS"/>
</dbReference>
<dbReference type="Pfam" id="PF00085">
    <property type="entry name" value="Thioredoxin"/>
    <property type="match status" value="1"/>
</dbReference>
<dbReference type="SUPFAM" id="SSF52833">
    <property type="entry name" value="Thioredoxin-like"/>
    <property type="match status" value="1"/>
</dbReference>
<gene>
    <name evidence="2" type="ORF">Hyperionvirus9_43</name>
</gene>
<dbReference type="PANTHER" id="PTHR10438">
    <property type="entry name" value="THIOREDOXIN"/>
    <property type="match status" value="1"/>
</dbReference>
<dbReference type="PROSITE" id="PS51352">
    <property type="entry name" value="THIOREDOXIN_2"/>
    <property type="match status" value="1"/>
</dbReference>
<name>A0A3G5A8M3_9VIRU</name>
<dbReference type="EMBL" id="MK072391">
    <property type="protein sequence ID" value="AYV83626.1"/>
    <property type="molecule type" value="Genomic_DNA"/>
</dbReference>
<dbReference type="InterPro" id="IPR050620">
    <property type="entry name" value="Thioredoxin_H-type-like"/>
</dbReference>
<sequence length="126" mass="14267">MTNDKLSVTTIQSESDIQKLTDDPSYPDRVVVIYFTATWCPPCKKFYPVYNKFVSDISKNFDDKINFASLDVDLLTDFCKVNKITNVPTMLFLKGTTILETIKGTDLDKLTKTVENILNGSLLKSK</sequence>
<dbReference type="InterPro" id="IPR036249">
    <property type="entry name" value="Thioredoxin-like_sf"/>
</dbReference>
<dbReference type="InterPro" id="IPR013766">
    <property type="entry name" value="Thioredoxin_domain"/>
</dbReference>
<feature type="domain" description="Thioredoxin" evidence="1">
    <location>
        <begin position="1"/>
        <end position="119"/>
    </location>
</feature>
<accession>A0A3G5A8M3</accession>
<evidence type="ECO:0000313" key="2">
    <source>
        <dbReference type="EMBL" id="AYV83626.1"/>
    </source>
</evidence>
<reference evidence="2" key="1">
    <citation type="submission" date="2018-10" db="EMBL/GenBank/DDBJ databases">
        <title>Hidden diversity of soil giant viruses.</title>
        <authorList>
            <person name="Schulz F."/>
            <person name="Alteio L."/>
            <person name="Goudeau D."/>
            <person name="Ryan E.M."/>
            <person name="Malmstrom R.R."/>
            <person name="Blanchard J."/>
            <person name="Woyke T."/>
        </authorList>
    </citation>
    <scope>NUCLEOTIDE SEQUENCE</scope>
    <source>
        <strain evidence="2">HYV1</strain>
    </source>
</reference>
<organism evidence="2">
    <name type="scientific">Hyperionvirus sp</name>
    <dbReference type="NCBI Taxonomy" id="2487770"/>
    <lineage>
        <taxon>Viruses</taxon>
        <taxon>Varidnaviria</taxon>
        <taxon>Bamfordvirae</taxon>
        <taxon>Nucleocytoviricota</taxon>
        <taxon>Megaviricetes</taxon>
        <taxon>Imitervirales</taxon>
        <taxon>Mimiviridae</taxon>
        <taxon>Klosneuvirinae</taxon>
    </lineage>
</organism>
<dbReference type="PANTHER" id="PTHR10438:SF405">
    <property type="entry name" value="THIOREDOXIN DOMAIN-CONTAINING PROTEIN"/>
    <property type="match status" value="1"/>
</dbReference>
<evidence type="ECO:0000259" key="1">
    <source>
        <dbReference type="PROSITE" id="PS51352"/>
    </source>
</evidence>
<dbReference type="PROSITE" id="PS00194">
    <property type="entry name" value="THIOREDOXIN_1"/>
    <property type="match status" value="1"/>
</dbReference>
<proteinExistence type="predicted"/>
<dbReference type="Gene3D" id="3.40.30.10">
    <property type="entry name" value="Glutaredoxin"/>
    <property type="match status" value="1"/>
</dbReference>